<dbReference type="CDD" id="cd09739">
    <property type="entry name" value="Cas6_I-F"/>
    <property type="match status" value="1"/>
</dbReference>
<sequence>MALSHYLDITLRPDPEFSPAHLLNALYAKLHRALVHLGTGDIGVSFPQLPPQGQHLGRVLRLHGSPEALQRLQALPWLQGMHDHLQWSEATPVPPHAQHRSVSRVQAKSSPDRLRRRQMKRKGLTEAQALAQVPDSARETLTLPYLDVHSSSTRQRFRLFVRHGPLQAHAVDGLFSAYGFSPNATVPWF</sequence>
<accession>A0A9X1VQ99</accession>
<dbReference type="AlphaFoldDB" id="A0A9X1VQ99"/>
<name>A0A9X1VQ99_9BURK</name>
<dbReference type="InterPro" id="IPR042564">
    <property type="entry name" value="CRISPR-Cas6/Csy4_sf"/>
</dbReference>
<protein>
    <submittedName>
        <fullName evidence="2">Type I-F CRISPR-associated endoribonuclease Cas6/Csy4</fullName>
    </submittedName>
</protein>
<dbReference type="Gene3D" id="3.30.70.2540">
    <property type="entry name" value="CRISPR-associated endoribonuclease Cas6/Csy4"/>
    <property type="match status" value="1"/>
</dbReference>
<comment type="caution">
    <text evidence="2">The sequence shown here is derived from an EMBL/GenBank/DDBJ whole genome shotgun (WGS) entry which is preliminary data.</text>
</comment>
<feature type="region of interest" description="Disordered" evidence="1">
    <location>
        <begin position="91"/>
        <end position="116"/>
    </location>
</feature>
<dbReference type="Proteomes" id="UP001139447">
    <property type="component" value="Unassembled WGS sequence"/>
</dbReference>
<evidence type="ECO:0000313" key="3">
    <source>
        <dbReference type="Proteomes" id="UP001139447"/>
    </source>
</evidence>
<dbReference type="GO" id="GO:0004519">
    <property type="term" value="F:endonuclease activity"/>
    <property type="evidence" value="ECO:0007669"/>
    <property type="project" value="InterPro"/>
</dbReference>
<evidence type="ECO:0000256" key="1">
    <source>
        <dbReference type="SAM" id="MobiDB-lite"/>
    </source>
</evidence>
<dbReference type="GO" id="GO:0043571">
    <property type="term" value="P:maintenance of CRISPR repeat elements"/>
    <property type="evidence" value="ECO:0007669"/>
    <property type="project" value="InterPro"/>
</dbReference>
<evidence type="ECO:0000313" key="2">
    <source>
        <dbReference type="EMBL" id="MCJ0761816.1"/>
    </source>
</evidence>
<organism evidence="2 3">
    <name type="scientific">Variovorax terrae</name>
    <dbReference type="NCBI Taxonomy" id="2923278"/>
    <lineage>
        <taxon>Bacteria</taxon>
        <taxon>Pseudomonadati</taxon>
        <taxon>Pseudomonadota</taxon>
        <taxon>Betaproteobacteria</taxon>
        <taxon>Burkholderiales</taxon>
        <taxon>Comamonadaceae</taxon>
        <taxon>Variovorax</taxon>
    </lineage>
</organism>
<proteinExistence type="predicted"/>
<gene>
    <name evidence="2" type="primary">cas6f</name>
    <name evidence="2" type="ORF">MMF98_01210</name>
</gene>
<dbReference type="RefSeq" id="WP_243303372.1">
    <property type="nucleotide sequence ID" value="NZ_JALGBI010000001.1"/>
</dbReference>
<dbReference type="EMBL" id="JALGBI010000001">
    <property type="protein sequence ID" value="MCJ0761816.1"/>
    <property type="molecule type" value="Genomic_DNA"/>
</dbReference>
<dbReference type="InterPro" id="IPR013396">
    <property type="entry name" value="CRISPR-assoc_prot_Csy4"/>
</dbReference>
<dbReference type="Pfam" id="PF09618">
    <property type="entry name" value="Cas_Csy4"/>
    <property type="match status" value="1"/>
</dbReference>
<dbReference type="NCBIfam" id="TIGR02563">
    <property type="entry name" value="cas_Csy4"/>
    <property type="match status" value="1"/>
</dbReference>
<reference evidence="2" key="1">
    <citation type="submission" date="2022-03" db="EMBL/GenBank/DDBJ databases">
        <authorList>
            <person name="Woo C.Y."/>
        </authorList>
    </citation>
    <scope>NUCLEOTIDE SEQUENCE</scope>
    <source>
        <strain evidence="2">CYS-02</strain>
    </source>
</reference>
<keyword evidence="3" id="KW-1185">Reference proteome</keyword>